<evidence type="ECO:0000313" key="3">
    <source>
        <dbReference type="EMBL" id="KAA6392323.1"/>
    </source>
</evidence>
<accession>A0A5J4WCE2</accession>
<name>A0A5J4WCE2_9EUKA</name>
<evidence type="ECO:0000256" key="2">
    <source>
        <dbReference type="SAM" id="Phobius"/>
    </source>
</evidence>
<evidence type="ECO:0000313" key="4">
    <source>
        <dbReference type="Proteomes" id="UP000324800"/>
    </source>
</evidence>
<feature type="compositionally biased region" description="Polar residues" evidence="1">
    <location>
        <begin position="77"/>
        <end position="87"/>
    </location>
</feature>
<feature type="transmembrane region" description="Helical" evidence="2">
    <location>
        <begin position="156"/>
        <end position="177"/>
    </location>
</feature>
<dbReference type="Proteomes" id="UP000324800">
    <property type="component" value="Unassembled WGS sequence"/>
</dbReference>
<feature type="region of interest" description="Disordered" evidence="1">
    <location>
        <begin position="104"/>
        <end position="147"/>
    </location>
</feature>
<dbReference type="AlphaFoldDB" id="A0A5J4WCE2"/>
<evidence type="ECO:0000256" key="1">
    <source>
        <dbReference type="SAM" id="MobiDB-lite"/>
    </source>
</evidence>
<proteinExistence type="predicted"/>
<protein>
    <submittedName>
        <fullName evidence="3">Uncharacterized protein</fullName>
    </submittedName>
</protein>
<keyword evidence="2" id="KW-0812">Transmembrane</keyword>
<sequence>MSASLAGQTFNVTGEISAVDFFLFFCAIATFLLSAPWFVIRSVLIGNTLRRRLQMYWKRKQLEKLRNNQDNDESNRINDTNPIIPSPLRQNYIAQSDSDQSSDSVISEVVSENDSQSESSSFSVTSTSSDTLSPCSSFDRSSSQLDDDNKYSRREFIISGVLTTIFVILLLIVYEFVQELLFMHLRDSIDETSGEQSSDSAEQQDPEYPESFQHRIGQLFIILIPTILINITSNLSFVINSIMRIWGMRHRRRRILERDAYTEWMIEELKAN</sequence>
<feature type="compositionally biased region" description="Basic and acidic residues" evidence="1">
    <location>
        <begin position="67"/>
        <end position="76"/>
    </location>
</feature>
<feature type="region of interest" description="Disordered" evidence="1">
    <location>
        <begin position="67"/>
        <end position="87"/>
    </location>
</feature>
<feature type="transmembrane region" description="Helical" evidence="2">
    <location>
        <begin position="219"/>
        <end position="243"/>
    </location>
</feature>
<organism evidence="3 4">
    <name type="scientific">Streblomastix strix</name>
    <dbReference type="NCBI Taxonomy" id="222440"/>
    <lineage>
        <taxon>Eukaryota</taxon>
        <taxon>Metamonada</taxon>
        <taxon>Preaxostyla</taxon>
        <taxon>Oxymonadida</taxon>
        <taxon>Streblomastigidae</taxon>
        <taxon>Streblomastix</taxon>
    </lineage>
</organism>
<comment type="caution">
    <text evidence="3">The sequence shown here is derived from an EMBL/GenBank/DDBJ whole genome shotgun (WGS) entry which is preliminary data.</text>
</comment>
<keyword evidence="2" id="KW-1133">Transmembrane helix</keyword>
<dbReference type="EMBL" id="SNRW01002580">
    <property type="protein sequence ID" value="KAA6392323.1"/>
    <property type="molecule type" value="Genomic_DNA"/>
</dbReference>
<feature type="transmembrane region" description="Helical" evidence="2">
    <location>
        <begin position="21"/>
        <end position="44"/>
    </location>
</feature>
<gene>
    <name evidence="3" type="ORF">EZS28_012153</name>
</gene>
<feature type="compositionally biased region" description="Low complexity" evidence="1">
    <location>
        <begin position="104"/>
        <end position="137"/>
    </location>
</feature>
<reference evidence="3 4" key="1">
    <citation type="submission" date="2019-03" db="EMBL/GenBank/DDBJ databases">
        <title>Single cell metagenomics reveals metabolic interactions within the superorganism composed of flagellate Streblomastix strix and complex community of Bacteroidetes bacteria on its surface.</title>
        <authorList>
            <person name="Treitli S.C."/>
            <person name="Kolisko M."/>
            <person name="Husnik F."/>
            <person name="Keeling P."/>
            <person name="Hampl V."/>
        </authorList>
    </citation>
    <scope>NUCLEOTIDE SEQUENCE [LARGE SCALE GENOMIC DNA]</scope>
    <source>
        <strain evidence="3">ST1C</strain>
    </source>
</reference>
<keyword evidence="2" id="KW-0472">Membrane</keyword>